<gene>
    <name evidence="2" type="ORF">PQQ68_30200</name>
</gene>
<dbReference type="RefSeq" id="WP_408218051.1">
    <property type="nucleotide sequence ID" value="NZ_JAQQBZ010000030.1"/>
</dbReference>
<dbReference type="EMBL" id="JAQQBZ010000030">
    <property type="protein sequence ID" value="MFM0597312.1"/>
    <property type="molecule type" value="Genomic_DNA"/>
</dbReference>
<organism evidence="2 3">
    <name type="scientific">Paraburkholderia dilworthii</name>
    <dbReference type="NCBI Taxonomy" id="948106"/>
    <lineage>
        <taxon>Bacteria</taxon>
        <taxon>Pseudomonadati</taxon>
        <taxon>Pseudomonadota</taxon>
        <taxon>Betaproteobacteria</taxon>
        <taxon>Burkholderiales</taxon>
        <taxon>Burkholderiaceae</taxon>
        <taxon>Paraburkholderia</taxon>
    </lineage>
</organism>
<evidence type="ECO:0000313" key="2">
    <source>
        <dbReference type="EMBL" id="MFM0597312.1"/>
    </source>
</evidence>
<evidence type="ECO:0000256" key="1">
    <source>
        <dbReference type="SAM" id="MobiDB-lite"/>
    </source>
</evidence>
<accession>A0ABW9DHL2</accession>
<reference evidence="2 3" key="1">
    <citation type="journal article" date="2024" name="Chem. Sci.">
        <title>Discovery of megapolipeptins by genome mining of a Burkholderiales bacteria collection.</title>
        <authorList>
            <person name="Paulo B.S."/>
            <person name="Recchia M.J.J."/>
            <person name="Lee S."/>
            <person name="Fergusson C.H."/>
            <person name="Romanowski S.B."/>
            <person name="Hernandez A."/>
            <person name="Krull N."/>
            <person name="Liu D.Y."/>
            <person name="Cavanagh H."/>
            <person name="Bos A."/>
            <person name="Gray C.A."/>
            <person name="Murphy B.T."/>
            <person name="Linington R.G."/>
            <person name="Eustaquio A.S."/>
        </authorList>
    </citation>
    <scope>NUCLEOTIDE SEQUENCE [LARGE SCALE GENOMIC DNA]</scope>
    <source>
        <strain evidence="2 3">RL17-335-BIF-A</strain>
    </source>
</reference>
<feature type="region of interest" description="Disordered" evidence="1">
    <location>
        <begin position="142"/>
        <end position="173"/>
    </location>
</feature>
<keyword evidence="3" id="KW-1185">Reference proteome</keyword>
<sequence length="173" mass="18674">MTNTTSDNTYLLLRSGEARKVGQRATGVIRYDILTNSEHTKVFMRITGNDGGGYFSREAIDFDKTFDCVASYRDDRSLPSKLFASAFMGKSSNNAGFLAAILRAEHLLDAAPGSDFQHVVSGDWTAWKVDTLKLQGTPLADLAAPTSPTAENPHKTQAKGSKNKKIDAGGTAQ</sequence>
<proteinExistence type="predicted"/>
<comment type="caution">
    <text evidence="2">The sequence shown here is derived from an EMBL/GenBank/DDBJ whole genome shotgun (WGS) entry which is preliminary data.</text>
</comment>
<evidence type="ECO:0000313" key="3">
    <source>
        <dbReference type="Proteomes" id="UP001629367"/>
    </source>
</evidence>
<dbReference type="Proteomes" id="UP001629367">
    <property type="component" value="Unassembled WGS sequence"/>
</dbReference>
<name>A0ABW9DHL2_9BURK</name>
<protein>
    <submittedName>
        <fullName evidence="2">Uncharacterized protein</fullName>
    </submittedName>
</protein>